<dbReference type="GeneID" id="34783428"/>
<dbReference type="Pfam" id="PF25948">
    <property type="entry name" value="DUF7986"/>
    <property type="match status" value="1"/>
</dbReference>
<dbReference type="EMBL" id="JOKM01000061">
    <property type="protein sequence ID" value="KGB23360.1"/>
    <property type="molecule type" value="Genomic_DNA"/>
</dbReference>
<dbReference type="Proteomes" id="UP000029448">
    <property type="component" value="Unassembled WGS sequence"/>
</dbReference>
<evidence type="ECO:0000313" key="2">
    <source>
        <dbReference type="Proteomes" id="UP000029448"/>
    </source>
</evidence>
<gene>
    <name evidence="1" type="ORF">AtDm6_1635</name>
</gene>
<dbReference type="AlphaFoldDB" id="A0A094YMT2"/>
<reference evidence="1 2" key="1">
    <citation type="submission" date="2014-06" db="EMBL/GenBank/DDBJ databases">
        <title>Functional and comparative genomic analyses of the Drosophila gut microbiota identify candidate symbiosis factors.</title>
        <authorList>
            <person name="Newell P.D."/>
            <person name="Chaston J.M."/>
            <person name="Douglas A.E."/>
        </authorList>
    </citation>
    <scope>NUCLEOTIDE SEQUENCE [LARGE SCALE GENOMIC DNA]</scope>
    <source>
        <strain evidence="1 2">DmCS_006</strain>
    </source>
</reference>
<dbReference type="InterPro" id="IPR058292">
    <property type="entry name" value="DUF7986"/>
</dbReference>
<protein>
    <recommendedName>
        <fullName evidence="3">Antitoxin Xre/MbcA/ParS-like toxin-binding domain-containing protein</fullName>
    </recommendedName>
</protein>
<dbReference type="PATRIC" id="fig|104102.7.peg.1618"/>
<accession>A0A094YMT2</accession>
<evidence type="ECO:0008006" key="3">
    <source>
        <dbReference type="Google" id="ProtNLM"/>
    </source>
</evidence>
<sequence>MNADNLTGLIGYLKQDQWQACFEEVLGEHLGPALEAADISFEELGDILGQGAAMSLWGCAFEDFLGQNWDNENFVEVYLKRRGWKEGPRKSAYMRGLKEAVMSLYEVSQIVPGQSMMVRDLLRGGDPVLVHERSATQSLKPWERIAARLVPEDGKMVLAGSLLAYSQQACEDLAENLRDVLKRKRGQAEFPKIKADVLRDLAPVFTLTWLFRTMENMVSASEPPVLFNSDGEDLVFHDVCFPLSKGTTQKSIAEVLNTIPCLQHAGRMIWNWTRQAGDHVPEAHSKAGDSKAQFLSTTLDDGGLVLGNLELKGRQLRLQVNSETRAEQGTALLRNALGSLIGSPLTQIMTAEQAIEEQRTSGRGDVLEDEISLEEEAEVLAAVLEQHYRRVLDEVVPGLGHVTPRQAVKTAAGKKKVAAWLKQIEATTAGLGREGAGASFSFDWMWEELGIKGLRK</sequence>
<keyword evidence="2" id="KW-1185">Reference proteome</keyword>
<name>A0A094YMT2_9PROT</name>
<proteinExistence type="predicted"/>
<organism evidence="1 2">
    <name type="scientific">Acetobacter tropicalis</name>
    <dbReference type="NCBI Taxonomy" id="104102"/>
    <lineage>
        <taxon>Bacteria</taxon>
        <taxon>Pseudomonadati</taxon>
        <taxon>Pseudomonadota</taxon>
        <taxon>Alphaproteobacteria</taxon>
        <taxon>Acetobacterales</taxon>
        <taxon>Acetobacteraceae</taxon>
        <taxon>Acetobacter</taxon>
    </lineage>
</organism>
<evidence type="ECO:0000313" key="1">
    <source>
        <dbReference type="EMBL" id="KGB23360.1"/>
    </source>
</evidence>
<comment type="caution">
    <text evidence="1">The sequence shown here is derived from an EMBL/GenBank/DDBJ whole genome shotgun (WGS) entry which is preliminary data.</text>
</comment>
<dbReference type="STRING" id="104102.AtDm6_1635"/>
<dbReference type="RefSeq" id="WP_035379789.1">
    <property type="nucleotide sequence ID" value="NZ_JACAOJ010000030.1"/>
</dbReference>